<gene>
    <name evidence="3" type="ORF">IDH44_22920</name>
</gene>
<evidence type="ECO:0000313" key="3">
    <source>
        <dbReference type="EMBL" id="MBD2848059.1"/>
    </source>
</evidence>
<reference evidence="3" key="1">
    <citation type="submission" date="2020-09" db="EMBL/GenBank/DDBJ databases">
        <title>A novel bacterium of genus Paenibacillus, isolated from South China Sea.</title>
        <authorList>
            <person name="Huang H."/>
            <person name="Mo K."/>
            <person name="Hu Y."/>
        </authorList>
    </citation>
    <scope>NUCLEOTIDE SEQUENCE</scope>
    <source>
        <strain evidence="3">IB182496</strain>
    </source>
</reference>
<feature type="domain" description="DUF1468" evidence="2">
    <location>
        <begin position="11"/>
        <end position="149"/>
    </location>
</feature>
<feature type="transmembrane region" description="Helical" evidence="1">
    <location>
        <begin position="97"/>
        <end position="114"/>
    </location>
</feature>
<keyword evidence="1" id="KW-1133">Transmembrane helix</keyword>
<feature type="transmembrane region" description="Helical" evidence="1">
    <location>
        <begin position="123"/>
        <end position="141"/>
    </location>
</feature>
<name>A0A927BYY0_9BACL</name>
<keyword evidence="1" id="KW-0812">Transmembrane</keyword>
<protein>
    <submittedName>
        <fullName evidence="3">Tripartite tricarboxylate transporter TctB family protein</fullName>
    </submittedName>
</protein>
<evidence type="ECO:0000259" key="2">
    <source>
        <dbReference type="Pfam" id="PF07331"/>
    </source>
</evidence>
<sequence length="149" mass="16890">MKDKAATCTVLLLLTLFGWVYAISIRVTTAGGIQNSTIGPAYFPMILAVLLTVLCALSFLQTVRKKESAKLEFPFFRYILITLATIVLFLLCWHFIGLFYVLSFLFLMALFLIYRRKFNTKQIVFNAGLSGLIVLIIYLVFEVSMSIPL</sequence>
<dbReference type="RefSeq" id="WP_190921161.1">
    <property type="nucleotide sequence ID" value="NZ_JACXIZ010000050.1"/>
</dbReference>
<dbReference type="AlphaFoldDB" id="A0A927BYY0"/>
<proteinExistence type="predicted"/>
<evidence type="ECO:0000256" key="1">
    <source>
        <dbReference type="SAM" id="Phobius"/>
    </source>
</evidence>
<keyword evidence="4" id="KW-1185">Reference proteome</keyword>
<accession>A0A927BYY0</accession>
<evidence type="ECO:0000313" key="4">
    <source>
        <dbReference type="Proteomes" id="UP000621560"/>
    </source>
</evidence>
<organism evidence="3 4">
    <name type="scientific">Paenibacillus sabuli</name>
    <dbReference type="NCBI Taxonomy" id="2772509"/>
    <lineage>
        <taxon>Bacteria</taxon>
        <taxon>Bacillati</taxon>
        <taxon>Bacillota</taxon>
        <taxon>Bacilli</taxon>
        <taxon>Bacillales</taxon>
        <taxon>Paenibacillaceae</taxon>
        <taxon>Paenibacillus</taxon>
    </lineage>
</organism>
<keyword evidence="1" id="KW-0472">Membrane</keyword>
<feature type="transmembrane region" description="Helical" evidence="1">
    <location>
        <begin position="75"/>
        <end position="91"/>
    </location>
</feature>
<dbReference type="InterPro" id="IPR009936">
    <property type="entry name" value="DUF1468"/>
</dbReference>
<feature type="transmembrane region" description="Helical" evidence="1">
    <location>
        <begin position="41"/>
        <end position="63"/>
    </location>
</feature>
<dbReference type="Proteomes" id="UP000621560">
    <property type="component" value="Unassembled WGS sequence"/>
</dbReference>
<comment type="caution">
    <text evidence="3">The sequence shown here is derived from an EMBL/GenBank/DDBJ whole genome shotgun (WGS) entry which is preliminary data.</text>
</comment>
<dbReference type="Pfam" id="PF07331">
    <property type="entry name" value="TctB"/>
    <property type="match status" value="1"/>
</dbReference>
<dbReference type="EMBL" id="JACXIZ010000050">
    <property type="protein sequence ID" value="MBD2848059.1"/>
    <property type="molecule type" value="Genomic_DNA"/>
</dbReference>